<gene>
    <name evidence="2" type="ORF">GCM10023188_18540</name>
</gene>
<name>A0ABP8LLN3_9BACT</name>
<protein>
    <recommendedName>
        <fullName evidence="1">FAD-binding PCMH-type domain-containing protein</fullName>
    </recommendedName>
</protein>
<dbReference type="PANTHER" id="PTHR43762">
    <property type="entry name" value="L-GULONOLACTONE OXIDASE"/>
    <property type="match status" value="1"/>
</dbReference>
<feature type="domain" description="FAD-binding PCMH-type" evidence="1">
    <location>
        <begin position="38"/>
        <end position="241"/>
    </location>
</feature>
<accession>A0ABP8LLN3</accession>
<dbReference type="SUPFAM" id="SSF56176">
    <property type="entry name" value="FAD-binding/transporter-associated domain-like"/>
    <property type="match status" value="1"/>
</dbReference>
<reference evidence="3" key="1">
    <citation type="journal article" date="2019" name="Int. J. Syst. Evol. Microbiol.">
        <title>The Global Catalogue of Microorganisms (GCM) 10K type strain sequencing project: providing services to taxonomists for standard genome sequencing and annotation.</title>
        <authorList>
            <consortium name="The Broad Institute Genomics Platform"/>
            <consortium name="The Broad Institute Genome Sequencing Center for Infectious Disease"/>
            <person name="Wu L."/>
            <person name="Ma J."/>
        </authorList>
    </citation>
    <scope>NUCLEOTIDE SEQUENCE [LARGE SCALE GENOMIC DNA]</scope>
    <source>
        <strain evidence="3">JCM 17926</strain>
    </source>
</reference>
<dbReference type="RefSeq" id="WP_345158516.1">
    <property type="nucleotide sequence ID" value="NZ_BAABHC010000009.1"/>
</dbReference>
<organism evidence="2 3">
    <name type="scientific">Pontibacter saemangeumensis</name>
    <dbReference type="NCBI Taxonomy" id="1084525"/>
    <lineage>
        <taxon>Bacteria</taxon>
        <taxon>Pseudomonadati</taxon>
        <taxon>Bacteroidota</taxon>
        <taxon>Cytophagia</taxon>
        <taxon>Cytophagales</taxon>
        <taxon>Hymenobacteraceae</taxon>
        <taxon>Pontibacter</taxon>
    </lineage>
</organism>
<dbReference type="InterPro" id="IPR010031">
    <property type="entry name" value="FAD_lactone_oxidase-like"/>
</dbReference>
<dbReference type="PROSITE" id="PS51387">
    <property type="entry name" value="FAD_PCMH"/>
    <property type="match status" value="1"/>
</dbReference>
<proteinExistence type="predicted"/>
<keyword evidence="3" id="KW-1185">Reference proteome</keyword>
<dbReference type="EMBL" id="BAABHC010000009">
    <property type="protein sequence ID" value="GAA4431197.1"/>
    <property type="molecule type" value="Genomic_DNA"/>
</dbReference>
<dbReference type="InterPro" id="IPR016166">
    <property type="entry name" value="FAD-bd_PCMH"/>
</dbReference>
<evidence type="ECO:0000259" key="1">
    <source>
        <dbReference type="PROSITE" id="PS51387"/>
    </source>
</evidence>
<dbReference type="Gene3D" id="3.30.465.10">
    <property type="match status" value="1"/>
</dbReference>
<sequence length="553" mass="61629">MPALPPGIAPFFPEDPWENAHRNFRHRFKLGASYTLRVNSRESRLGDYNATTANMQWLIKNAIYTNTPFRAMGNNWSFSPVAMCNGGMLNTKPLNLRFDLGNSSLSPAYLQSGRRKEDLFFVQCGMSMLELNAVLELHYRRSVKASGGSNGQSVAGAAATGTHGGALYTGAIHDTIAGLHVVTGPDRHMWLERASAPVVSDDFVNAIGAVAIRDDDMFNAAVISFGSFGIIHGVLLQTEPLFLLEEYRFDNVPYTPALRQAIETQDMVALRILLNQLADASGLPESLKVKMPEESLTKRLYHLEIALNLHNFEKNSKEKGIYIRMFYKTPCPATYIPVHNQLESGRTYSQDLNGIISKVIDVAGPTINMLAIKPLVNAFFKSTLRAAQPKPQTMGETFRHTRFKGQIASAALAVATSDVFKVIEVILELNKTRPFAGGIALRFVKGTPALLGFTKFPKTCVLEMDGVDAAETRGFFREVWLRLEALNIPYTLHWGKINFILNEERVRRMYGDVNVDKWLRCREFLLDAATRSVFTNDFMIQCGLDKLATPPIV</sequence>
<evidence type="ECO:0000313" key="2">
    <source>
        <dbReference type="EMBL" id="GAA4431197.1"/>
    </source>
</evidence>
<evidence type="ECO:0000313" key="3">
    <source>
        <dbReference type="Proteomes" id="UP001500552"/>
    </source>
</evidence>
<comment type="caution">
    <text evidence="2">The sequence shown here is derived from an EMBL/GenBank/DDBJ whole genome shotgun (WGS) entry which is preliminary data.</text>
</comment>
<dbReference type="InterPro" id="IPR016169">
    <property type="entry name" value="FAD-bd_PCMH_sub2"/>
</dbReference>
<dbReference type="PANTHER" id="PTHR43762:SF1">
    <property type="entry name" value="D-ARABINONO-1,4-LACTONE OXIDASE"/>
    <property type="match status" value="1"/>
</dbReference>
<dbReference type="InterPro" id="IPR036318">
    <property type="entry name" value="FAD-bd_PCMH-like_sf"/>
</dbReference>
<dbReference type="Proteomes" id="UP001500552">
    <property type="component" value="Unassembled WGS sequence"/>
</dbReference>